<keyword evidence="3" id="KW-1185">Reference proteome</keyword>
<dbReference type="RefSeq" id="WP_065543908.1">
    <property type="nucleotide sequence ID" value="NZ_CP015405.2"/>
</dbReference>
<dbReference type="STRING" id="1796616.A4V09_19960"/>
<name>A0A1C7IDN2_9FIRM</name>
<dbReference type="KEGG" id="byl:A4V09_19960"/>
<evidence type="ECO:0008006" key="4">
    <source>
        <dbReference type="Google" id="ProtNLM"/>
    </source>
</evidence>
<proteinExistence type="predicted"/>
<accession>A0A1C7IDN2</accession>
<keyword evidence="1" id="KW-1133">Transmembrane helix</keyword>
<dbReference type="InterPro" id="IPR027981">
    <property type="entry name" value="DUF4446"/>
</dbReference>
<dbReference type="OrthoDB" id="5244042at2"/>
<dbReference type="EMBL" id="CP015405">
    <property type="protein sequence ID" value="ANU77806.1"/>
    <property type="molecule type" value="Genomic_DNA"/>
</dbReference>
<reference evidence="2" key="1">
    <citation type="submission" date="2017-04" db="EMBL/GenBank/DDBJ databases">
        <title>Complete Genome Sequences of Twelve Strains of a Stable Defined Moderately Diverse Mouse Microbiota 2 (sDMDMm2).</title>
        <authorList>
            <person name="Uchimura Y."/>
            <person name="Wyss M."/>
            <person name="Brugiroux S."/>
            <person name="Limenitakis J.P."/>
            <person name="Stecher B."/>
            <person name="McCoy K.D."/>
            <person name="Macpherson A.J."/>
        </authorList>
    </citation>
    <scope>NUCLEOTIDE SEQUENCE</scope>
    <source>
        <strain evidence="2">YL58</strain>
    </source>
</reference>
<sequence length="175" mass="20030">MSSLLESLQSHSGILMVLLLIVVIILLICVFNLSLGLNRLNRKYSLFMKGKDGQSLERLFKRKFDLIEKLVRSTDNNGEEIEKIWKVMDKSLNKYGIVKYDAFEDMGGKLSFVLAMLDKNNTGFLLNAIHSRENCFLYIKEIVNGESYVVLSDEEVEALRQAVNFGILQETELED</sequence>
<feature type="transmembrane region" description="Helical" evidence="1">
    <location>
        <begin position="12"/>
        <end position="35"/>
    </location>
</feature>
<dbReference type="AlphaFoldDB" id="A0A1C7IDN2"/>
<evidence type="ECO:0000313" key="3">
    <source>
        <dbReference type="Proteomes" id="UP000092574"/>
    </source>
</evidence>
<organism evidence="2 3">
    <name type="scientific">Blautia pseudococcoides</name>
    <dbReference type="NCBI Taxonomy" id="1796616"/>
    <lineage>
        <taxon>Bacteria</taxon>
        <taxon>Bacillati</taxon>
        <taxon>Bacillota</taxon>
        <taxon>Clostridia</taxon>
        <taxon>Lachnospirales</taxon>
        <taxon>Lachnospiraceae</taxon>
        <taxon>Blautia</taxon>
    </lineage>
</organism>
<evidence type="ECO:0000313" key="2">
    <source>
        <dbReference type="EMBL" id="ANU77806.1"/>
    </source>
</evidence>
<keyword evidence="1" id="KW-0472">Membrane</keyword>
<gene>
    <name evidence="2" type="ORF">A4V09_19960</name>
</gene>
<dbReference type="Proteomes" id="UP000092574">
    <property type="component" value="Chromosome"/>
</dbReference>
<evidence type="ECO:0000256" key="1">
    <source>
        <dbReference type="SAM" id="Phobius"/>
    </source>
</evidence>
<keyword evidence="1" id="KW-0812">Transmembrane</keyword>
<dbReference type="Pfam" id="PF14584">
    <property type="entry name" value="DUF4446"/>
    <property type="match status" value="1"/>
</dbReference>
<protein>
    <recommendedName>
        <fullName evidence="4">DUF4446 family protein</fullName>
    </recommendedName>
</protein>